<evidence type="ECO:0000313" key="3">
    <source>
        <dbReference type="EMBL" id="HIZ07168.1"/>
    </source>
</evidence>
<gene>
    <name evidence="3" type="ORF">IAA08_04440</name>
</gene>
<evidence type="ECO:0000259" key="2">
    <source>
        <dbReference type="Pfam" id="PF12164"/>
    </source>
</evidence>
<evidence type="ECO:0000256" key="1">
    <source>
        <dbReference type="SAM" id="Phobius"/>
    </source>
</evidence>
<protein>
    <submittedName>
        <fullName evidence="3">Stage V sporulation protein AA</fullName>
    </submittedName>
</protein>
<dbReference type="InterPro" id="IPR038548">
    <property type="entry name" value="SporV_AA_N_sf"/>
</dbReference>
<feature type="domain" description="Stage V sporulation protein AA" evidence="2">
    <location>
        <begin position="5"/>
        <end position="95"/>
    </location>
</feature>
<comment type="caution">
    <text evidence="3">The sequence shown here is derived from an EMBL/GenBank/DDBJ whole genome shotgun (WGS) entry which is preliminary data.</text>
</comment>
<dbReference type="Gene3D" id="2.60.480.10">
    <property type="entry name" value="eubacterium ventriosum atcc domain"/>
    <property type="match status" value="1"/>
</dbReference>
<organism evidence="3 4">
    <name type="scientific">Candidatus Eubacterium avistercoris</name>
    <dbReference type="NCBI Taxonomy" id="2838567"/>
    <lineage>
        <taxon>Bacteria</taxon>
        <taxon>Bacillati</taxon>
        <taxon>Bacillota</taxon>
        <taxon>Clostridia</taxon>
        <taxon>Eubacteriales</taxon>
        <taxon>Eubacteriaceae</taxon>
        <taxon>Eubacterium</taxon>
    </lineage>
</organism>
<reference evidence="3" key="2">
    <citation type="submission" date="2021-04" db="EMBL/GenBank/DDBJ databases">
        <authorList>
            <person name="Gilroy R."/>
        </authorList>
    </citation>
    <scope>NUCLEOTIDE SEQUENCE</scope>
    <source>
        <strain evidence="3">CHK192-9172</strain>
    </source>
</reference>
<dbReference type="InterPro" id="IPR021997">
    <property type="entry name" value="SporV_AA"/>
</dbReference>
<evidence type="ECO:0000313" key="4">
    <source>
        <dbReference type="Proteomes" id="UP000824024"/>
    </source>
</evidence>
<dbReference type="AlphaFoldDB" id="A0A9D2IG69"/>
<keyword evidence="1" id="KW-1133">Transmembrane helix</keyword>
<name>A0A9D2IG69_9FIRM</name>
<proteinExistence type="predicted"/>
<sequence length="214" mass="24616">MRMPEETLYLKIGQNNVVSRRRVTLGDIGKMECEDPGIKDSLKHLELYCFPRFQGKEKRQVQTFSLLIIIQMIHKKYPGLKIVNLGEADFIIHYMPREEPKAWQLIKTCLICAVLFFGAAFMIMTFNNDVSVPEVFDKFYTQVTGQEASGPTILEICYCIGLPLGILVFYNHIGRKKITDDPTPVQVSMRKYEQDVDTTYMEDSSREGKSIDVD</sequence>
<reference evidence="3" key="1">
    <citation type="journal article" date="2021" name="PeerJ">
        <title>Extensive microbial diversity within the chicken gut microbiome revealed by metagenomics and culture.</title>
        <authorList>
            <person name="Gilroy R."/>
            <person name="Ravi A."/>
            <person name="Getino M."/>
            <person name="Pursley I."/>
            <person name="Horton D.L."/>
            <person name="Alikhan N.F."/>
            <person name="Baker D."/>
            <person name="Gharbi K."/>
            <person name="Hall N."/>
            <person name="Watson M."/>
            <person name="Adriaenssens E.M."/>
            <person name="Foster-Nyarko E."/>
            <person name="Jarju S."/>
            <person name="Secka A."/>
            <person name="Antonio M."/>
            <person name="Oren A."/>
            <person name="Chaudhuri R.R."/>
            <person name="La Ragione R."/>
            <person name="Hildebrand F."/>
            <person name="Pallen M.J."/>
        </authorList>
    </citation>
    <scope>NUCLEOTIDE SEQUENCE</scope>
    <source>
        <strain evidence="3">CHK192-9172</strain>
    </source>
</reference>
<keyword evidence="1" id="KW-0472">Membrane</keyword>
<feature type="transmembrane region" description="Helical" evidence="1">
    <location>
        <begin position="148"/>
        <end position="170"/>
    </location>
</feature>
<dbReference type="EMBL" id="DXCH01000127">
    <property type="protein sequence ID" value="HIZ07168.1"/>
    <property type="molecule type" value="Genomic_DNA"/>
</dbReference>
<feature type="transmembrane region" description="Helical" evidence="1">
    <location>
        <begin position="105"/>
        <end position="128"/>
    </location>
</feature>
<dbReference type="Pfam" id="PF12164">
    <property type="entry name" value="SporV_AA"/>
    <property type="match status" value="1"/>
</dbReference>
<accession>A0A9D2IG69</accession>
<dbReference type="Proteomes" id="UP000824024">
    <property type="component" value="Unassembled WGS sequence"/>
</dbReference>
<keyword evidence="1" id="KW-0812">Transmembrane</keyword>